<proteinExistence type="predicted"/>
<dbReference type="EMBL" id="JAERRG010000025">
    <property type="protein sequence ID" value="MBL1118667.1"/>
    <property type="molecule type" value="Genomic_DNA"/>
</dbReference>
<accession>A0ABS1Q1W9</accession>
<name>A0ABS1Q1W9_9ACTN</name>
<evidence type="ECO:0008006" key="3">
    <source>
        <dbReference type="Google" id="ProtNLM"/>
    </source>
</evidence>
<dbReference type="RefSeq" id="WP_201856495.1">
    <property type="nucleotide sequence ID" value="NZ_JAERRG010000025.1"/>
</dbReference>
<reference evidence="1 2" key="1">
    <citation type="submission" date="2021-01" db="EMBL/GenBank/DDBJ databases">
        <title>WGS of actinomycetes isolated from Thailand.</title>
        <authorList>
            <person name="Thawai C."/>
        </authorList>
    </citation>
    <scope>NUCLEOTIDE SEQUENCE [LARGE SCALE GENOMIC DNA]</scope>
    <source>
        <strain evidence="1 2">CA3R110</strain>
    </source>
</reference>
<comment type="caution">
    <text evidence="1">The sequence shown here is derived from an EMBL/GenBank/DDBJ whole genome shotgun (WGS) entry which is preliminary data.</text>
</comment>
<keyword evidence="2" id="KW-1185">Reference proteome</keyword>
<evidence type="ECO:0000313" key="2">
    <source>
        <dbReference type="Proteomes" id="UP000621510"/>
    </source>
</evidence>
<sequence length="230" mass="25312">MTTASLKSSIYFVDDSGDARRIAVLGWIRVDIGSCAGPLGHWQALLSELYADPYLDIRPGDSLHAVSLAAGRGRPVYGVRRPPGTSAKQPYREVIRRALAAISFMPGVAVGSAFRMGEPGVHYGQLKQDLYEAWTRRVNAAHAAAGSQAFIIFDGDGSEAGLRRAHRRLGEPRHVVGDPYLVPARCSPLLQAADQVAYSGFQQLVRQPHRRFMWEWLQELIPKVEGPLQL</sequence>
<dbReference type="Proteomes" id="UP000621510">
    <property type="component" value="Unassembled WGS sequence"/>
</dbReference>
<evidence type="ECO:0000313" key="1">
    <source>
        <dbReference type="EMBL" id="MBL1118667.1"/>
    </source>
</evidence>
<gene>
    <name evidence="1" type="ORF">JK364_40830</name>
</gene>
<organism evidence="1 2">
    <name type="scientific">Streptomyces endocoffeicus</name>
    <dbReference type="NCBI Taxonomy" id="2898945"/>
    <lineage>
        <taxon>Bacteria</taxon>
        <taxon>Bacillati</taxon>
        <taxon>Actinomycetota</taxon>
        <taxon>Actinomycetes</taxon>
        <taxon>Kitasatosporales</taxon>
        <taxon>Streptomycetaceae</taxon>
        <taxon>Streptomyces</taxon>
    </lineage>
</organism>
<protein>
    <recommendedName>
        <fullName evidence="3">DUF3800 domain-containing protein</fullName>
    </recommendedName>
</protein>